<protein>
    <recommendedName>
        <fullName evidence="4">ATP synthase subunit I</fullName>
    </recommendedName>
</protein>
<keyword evidence="1" id="KW-0812">Transmembrane</keyword>
<dbReference type="EMBL" id="PKLZ01000008">
    <property type="protein sequence ID" value="PLW82429.1"/>
    <property type="molecule type" value="Genomic_DNA"/>
</dbReference>
<dbReference type="Pfam" id="PF12966">
    <property type="entry name" value="AtpR"/>
    <property type="match status" value="1"/>
</dbReference>
<proteinExistence type="predicted"/>
<comment type="caution">
    <text evidence="2">The sequence shown here is derived from an EMBL/GenBank/DDBJ whole genome shotgun (WGS) entry which is preliminary data.</text>
</comment>
<dbReference type="InterPro" id="IPR017581">
    <property type="entry name" value="AtpR-like"/>
</dbReference>
<evidence type="ECO:0008006" key="4">
    <source>
        <dbReference type="Google" id="ProtNLM"/>
    </source>
</evidence>
<keyword evidence="1" id="KW-1133">Transmembrane helix</keyword>
<dbReference type="RefSeq" id="WP_101521681.1">
    <property type="nucleotide sequence ID" value="NZ_PKLZ01000008.1"/>
</dbReference>
<feature type="transmembrane region" description="Helical" evidence="1">
    <location>
        <begin position="68"/>
        <end position="87"/>
    </location>
</feature>
<dbReference type="NCBIfam" id="TIGR03165">
    <property type="entry name" value="F1F0_chp_2"/>
    <property type="match status" value="1"/>
</dbReference>
<accession>A0A2N5Y235</accession>
<dbReference type="Proteomes" id="UP000234845">
    <property type="component" value="Unassembled WGS sequence"/>
</dbReference>
<keyword evidence="3" id="KW-1185">Reference proteome</keyword>
<name>A0A2N5Y235_9GAMM</name>
<evidence type="ECO:0000256" key="1">
    <source>
        <dbReference type="SAM" id="Phobius"/>
    </source>
</evidence>
<feature type="transmembrane region" description="Helical" evidence="1">
    <location>
        <begin position="6"/>
        <end position="28"/>
    </location>
</feature>
<organism evidence="2 3">
    <name type="scientific">Kineobactrum sediminis</name>
    <dbReference type="NCBI Taxonomy" id="1905677"/>
    <lineage>
        <taxon>Bacteria</taxon>
        <taxon>Pseudomonadati</taxon>
        <taxon>Pseudomonadota</taxon>
        <taxon>Gammaproteobacteria</taxon>
        <taxon>Cellvibrionales</taxon>
        <taxon>Halieaceae</taxon>
        <taxon>Kineobactrum</taxon>
    </lineage>
</organism>
<sequence length="97" mass="10717">MNELVFLGLAAAAGMLMGLLYFGGLWLTVTRLRSIANPGFYLLASLLLRFGCCLAGFSAIAYYSGWQALVFTMVGFTLARALVIHEFQTRGLHQERH</sequence>
<evidence type="ECO:0000313" key="3">
    <source>
        <dbReference type="Proteomes" id="UP000234845"/>
    </source>
</evidence>
<evidence type="ECO:0000313" key="2">
    <source>
        <dbReference type="EMBL" id="PLW82429.1"/>
    </source>
</evidence>
<dbReference type="AlphaFoldDB" id="A0A2N5Y235"/>
<gene>
    <name evidence="2" type="ORF">CWI75_11755</name>
</gene>
<keyword evidence="1" id="KW-0472">Membrane</keyword>
<feature type="transmembrane region" description="Helical" evidence="1">
    <location>
        <begin position="40"/>
        <end position="62"/>
    </location>
</feature>
<reference evidence="3" key="1">
    <citation type="submission" date="2017-11" db="EMBL/GenBank/DDBJ databases">
        <title>The draft genome sequence of Chromatocurvus sp. F02.</title>
        <authorList>
            <person name="Du Z.-J."/>
            <person name="Chang Y.-Q."/>
        </authorList>
    </citation>
    <scope>NUCLEOTIDE SEQUENCE [LARGE SCALE GENOMIC DNA]</scope>
    <source>
        <strain evidence="3">F02</strain>
    </source>
</reference>